<gene>
    <name evidence="1" type="ORF">EWM64_g5895</name>
</gene>
<protein>
    <submittedName>
        <fullName evidence="1">Uncharacterized protein</fullName>
    </submittedName>
</protein>
<keyword evidence="2" id="KW-1185">Reference proteome</keyword>
<sequence>MQYQITRRFMRTLRAPPTPCPCLPPHGTTLLSLVRLSIDTRVRVPRKHARFFGSPARDAPSPAQFDSPVQYDSPVGLYECDGWCKPWDGCGRAAGAVVSLSSCSDLQQSWESDVGSMTTMLCEFLEKHKTGAPSYREVMSHVNFELHKVARQLHAWTRAGKKEKNPCAAEGEMRSFQTPELSSLVKLDMEAPFRLGLQDEARAG</sequence>
<dbReference type="EMBL" id="SFCI01000745">
    <property type="protein sequence ID" value="TFY78118.1"/>
    <property type="molecule type" value="Genomic_DNA"/>
</dbReference>
<comment type="caution">
    <text evidence="1">The sequence shown here is derived from an EMBL/GenBank/DDBJ whole genome shotgun (WGS) entry which is preliminary data.</text>
</comment>
<reference evidence="1 2" key="1">
    <citation type="submission" date="2019-02" db="EMBL/GenBank/DDBJ databases">
        <title>Genome sequencing of the rare red list fungi Hericium alpestre (H. flagellum).</title>
        <authorList>
            <person name="Buettner E."/>
            <person name="Kellner H."/>
        </authorList>
    </citation>
    <scope>NUCLEOTIDE SEQUENCE [LARGE SCALE GENOMIC DNA]</scope>
    <source>
        <strain evidence="1 2">DSM 108284</strain>
    </source>
</reference>
<name>A0A4Y9ZXA5_9AGAM</name>
<dbReference type="AlphaFoldDB" id="A0A4Y9ZXA5"/>
<dbReference type="OrthoDB" id="3223806at2759"/>
<evidence type="ECO:0000313" key="2">
    <source>
        <dbReference type="Proteomes" id="UP000298061"/>
    </source>
</evidence>
<proteinExistence type="predicted"/>
<dbReference type="Proteomes" id="UP000298061">
    <property type="component" value="Unassembled WGS sequence"/>
</dbReference>
<organism evidence="1 2">
    <name type="scientific">Hericium alpestre</name>
    <dbReference type="NCBI Taxonomy" id="135208"/>
    <lineage>
        <taxon>Eukaryota</taxon>
        <taxon>Fungi</taxon>
        <taxon>Dikarya</taxon>
        <taxon>Basidiomycota</taxon>
        <taxon>Agaricomycotina</taxon>
        <taxon>Agaricomycetes</taxon>
        <taxon>Russulales</taxon>
        <taxon>Hericiaceae</taxon>
        <taxon>Hericium</taxon>
    </lineage>
</organism>
<evidence type="ECO:0000313" key="1">
    <source>
        <dbReference type="EMBL" id="TFY78118.1"/>
    </source>
</evidence>
<accession>A0A4Y9ZXA5</accession>